<dbReference type="Pfam" id="PF07690">
    <property type="entry name" value="MFS_1"/>
    <property type="match status" value="1"/>
</dbReference>
<evidence type="ECO:0000256" key="1">
    <source>
        <dbReference type="ARBA" id="ARBA00004651"/>
    </source>
</evidence>
<feature type="transmembrane region" description="Helical" evidence="9">
    <location>
        <begin position="101"/>
        <end position="120"/>
    </location>
</feature>
<feature type="transmembrane region" description="Helical" evidence="9">
    <location>
        <begin position="255"/>
        <end position="272"/>
    </location>
</feature>
<evidence type="ECO:0000256" key="2">
    <source>
        <dbReference type="ARBA" id="ARBA00022448"/>
    </source>
</evidence>
<feature type="transmembrane region" description="Helical" evidence="9">
    <location>
        <begin position="357"/>
        <end position="375"/>
    </location>
</feature>
<dbReference type="SUPFAM" id="SSF103473">
    <property type="entry name" value="MFS general substrate transporter"/>
    <property type="match status" value="1"/>
</dbReference>
<keyword evidence="12" id="KW-1185">Reference proteome</keyword>
<feature type="transmembrane region" description="Helical" evidence="9">
    <location>
        <begin position="188"/>
        <end position="213"/>
    </location>
</feature>
<evidence type="ECO:0000256" key="9">
    <source>
        <dbReference type="SAM" id="Phobius"/>
    </source>
</evidence>
<feature type="transmembrane region" description="Helical" evidence="9">
    <location>
        <begin position="29"/>
        <end position="53"/>
    </location>
</feature>
<evidence type="ECO:0000256" key="3">
    <source>
        <dbReference type="ARBA" id="ARBA00022475"/>
    </source>
</evidence>
<dbReference type="InterPro" id="IPR011701">
    <property type="entry name" value="MFS"/>
</dbReference>
<dbReference type="Gene3D" id="1.20.1250.20">
    <property type="entry name" value="MFS general substrate transporter like domains"/>
    <property type="match status" value="1"/>
</dbReference>
<dbReference type="PROSITE" id="PS50850">
    <property type="entry name" value="MFS"/>
    <property type="match status" value="1"/>
</dbReference>
<dbReference type="PANTHER" id="PTHR42718">
    <property type="entry name" value="MAJOR FACILITATOR SUPERFAMILY MULTIDRUG TRANSPORTER MFSC"/>
    <property type="match status" value="1"/>
</dbReference>
<evidence type="ECO:0000256" key="4">
    <source>
        <dbReference type="ARBA" id="ARBA00022692"/>
    </source>
</evidence>
<keyword evidence="5 9" id="KW-1133">Transmembrane helix</keyword>
<comment type="subcellular location">
    <subcellularLocation>
        <location evidence="1">Cell membrane</location>
        <topology evidence="1">Multi-pass membrane protein</topology>
    </subcellularLocation>
</comment>
<evidence type="ECO:0000256" key="8">
    <source>
        <dbReference type="SAM" id="MobiDB-lite"/>
    </source>
</evidence>
<evidence type="ECO:0000256" key="6">
    <source>
        <dbReference type="ARBA" id="ARBA00023136"/>
    </source>
</evidence>
<feature type="transmembrane region" description="Helical" evidence="9">
    <location>
        <begin position="126"/>
        <end position="148"/>
    </location>
</feature>
<dbReference type="Gene3D" id="1.20.1720.10">
    <property type="entry name" value="Multidrug resistance protein D"/>
    <property type="match status" value="1"/>
</dbReference>
<keyword evidence="3" id="KW-1003">Cell membrane</keyword>
<proteinExistence type="predicted"/>
<sequence>MRAADPSSPQPRPAIRGAGRSRTGRPPSAPATTAILVIACTAQFMVILDVSVLNVALPAMRAELRLGPAGQQWIVNAYTLAFAGLLLLGGRAADLVGTRRAFLAGVTAFTFASLAGGFATEGALLIAARAVQGAGGAVLAPATLTLIMRTFTEPAARTRAMGAWSAVMAAGGAVGGVVGGVLTEYAGWRWVMFVNVPIGAGLLAAAVIFVPAASGAPGGLRRLDLPGALTVTAGLTSVVHGTVESETHAWGAWQVWGPLAAGLLLLAVFVAVEARVAHPLVPLAALRRRTVATANLLVLCMGAAAFSMWFLLSLYFQQVLGESALVAGLCFLPGSAAVVAGAQIATRLIARTGPRPIILTGMTISTVGLLWMSRIGTHADGDYVTDVLGPFVLATLGAGLSLMPVTAAATSGAAPHEAGLASGLVNTSRQMGGALGLAMLGTVAAHAGGGAAGYGRALLVGAACTAAAGAGALALPRLRDLNRDHLNREPNREPDRDLNREPNREPDRDLNREPNREPDR</sequence>
<organism evidence="11 12">
    <name type="scientific">Streptomyces roseoverticillatus</name>
    <dbReference type="NCBI Taxonomy" id="66429"/>
    <lineage>
        <taxon>Bacteria</taxon>
        <taxon>Bacillati</taxon>
        <taxon>Actinomycetota</taxon>
        <taxon>Actinomycetes</taxon>
        <taxon>Kitasatosporales</taxon>
        <taxon>Streptomycetaceae</taxon>
        <taxon>Streptomyces</taxon>
    </lineage>
</organism>
<feature type="transmembrane region" description="Helical" evidence="9">
    <location>
        <begin position="73"/>
        <end position="89"/>
    </location>
</feature>
<feature type="transmembrane region" description="Helical" evidence="9">
    <location>
        <begin position="431"/>
        <end position="448"/>
    </location>
</feature>
<accession>A0ABV3IVT2</accession>
<evidence type="ECO:0000259" key="10">
    <source>
        <dbReference type="PROSITE" id="PS50850"/>
    </source>
</evidence>
<evidence type="ECO:0000313" key="11">
    <source>
        <dbReference type="EMBL" id="MEV4924432.1"/>
    </source>
</evidence>
<keyword evidence="4 9" id="KW-0812">Transmembrane</keyword>
<evidence type="ECO:0000313" key="12">
    <source>
        <dbReference type="Proteomes" id="UP001552479"/>
    </source>
</evidence>
<dbReference type="EMBL" id="JBFASG010000014">
    <property type="protein sequence ID" value="MEV4924432.1"/>
    <property type="molecule type" value="Genomic_DNA"/>
</dbReference>
<dbReference type="InterPro" id="IPR020846">
    <property type="entry name" value="MFS_dom"/>
</dbReference>
<feature type="transmembrane region" description="Helical" evidence="9">
    <location>
        <begin position="454"/>
        <end position="475"/>
    </location>
</feature>
<name>A0ABV3IVT2_9ACTN</name>
<dbReference type="Proteomes" id="UP001552479">
    <property type="component" value="Unassembled WGS sequence"/>
</dbReference>
<feature type="region of interest" description="Disordered" evidence="8">
    <location>
        <begin position="1"/>
        <end position="27"/>
    </location>
</feature>
<feature type="region of interest" description="Disordered" evidence="8">
    <location>
        <begin position="484"/>
        <end position="520"/>
    </location>
</feature>
<protein>
    <submittedName>
        <fullName evidence="11">MFS transporter</fullName>
    </submittedName>
</protein>
<comment type="caution">
    <text evidence="11">The sequence shown here is derived from an EMBL/GenBank/DDBJ whole genome shotgun (WGS) entry which is preliminary data.</text>
</comment>
<dbReference type="InterPro" id="IPR036259">
    <property type="entry name" value="MFS_trans_sf"/>
</dbReference>
<feature type="transmembrane region" description="Helical" evidence="9">
    <location>
        <begin position="293"/>
        <end position="312"/>
    </location>
</feature>
<dbReference type="PANTHER" id="PTHR42718:SF46">
    <property type="entry name" value="BLR6921 PROTEIN"/>
    <property type="match status" value="1"/>
</dbReference>
<feature type="transmembrane region" description="Helical" evidence="9">
    <location>
        <begin position="324"/>
        <end position="345"/>
    </location>
</feature>
<evidence type="ECO:0000256" key="7">
    <source>
        <dbReference type="ARBA" id="ARBA00023251"/>
    </source>
</evidence>
<gene>
    <name evidence="11" type="ORF">AB0L03_16550</name>
</gene>
<dbReference type="CDD" id="cd17321">
    <property type="entry name" value="MFS_MMR_MDR_like"/>
    <property type="match status" value="1"/>
</dbReference>
<keyword evidence="7" id="KW-0046">Antibiotic resistance</keyword>
<keyword evidence="6 9" id="KW-0472">Membrane</keyword>
<keyword evidence="2" id="KW-0813">Transport</keyword>
<feature type="transmembrane region" description="Helical" evidence="9">
    <location>
        <begin position="387"/>
        <end position="410"/>
    </location>
</feature>
<feature type="transmembrane region" description="Helical" evidence="9">
    <location>
        <begin position="160"/>
        <end position="182"/>
    </location>
</feature>
<feature type="domain" description="Major facilitator superfamily (MFS) profile" evidence="10">
    <location>
        <begin position="35"/>
        <end position="479"/>
    </location>
</feature>
<dbReference type="RefSeq" id="WP_366088434.1">
    <property type="nucleotide sequence ID" value="NZ_JBFASG010000014.1"/>
</dbReference>
<evidence type="ECO:0000256" key="5">
    <source>
        <dbReference type="ARBA" id="ARBA00022989"/>
    </source>
</evidence>
<reference evidence="11 12" key="1">
    <citation type="submission" date="2024-06" db="EMBL/GenBank/DDBJ databases">
        <title>The Natural Products Discovery Center: Release of the First 8490 Sequenced Strains for Exploring Actinobacteria Biosynthetic Diversity.</title>
        <authorList>
            <person name="Kalkreuter E."/>
            <person name="Kautsar S.A."/>
            <person name="Yang D."/>
            <person name="Bader C.D."/>
            <person name="Teijaro C.N."/>
            <person name="Fluegel L."/>
            <person name="Davis C.M."/>
            <person name="Simpson J.R."/>
            <person name="Lauterbach L."/>
            <person name="Steele A.D."/>
            <person name="Gui C."/>
            <person name="Meng S."/>
            <person name="Li G."/>
            <person name="Viehrig K."/>
            <person name="Ye F."/>
            <person name="Su P."/>
            <person name="Kiefer A.F."/>
            <person name="Nichols A."/>
            <person name="Cepeda A.J."/>
            <person name="Yan W."/>
            <person name="Fan B."/>
            <person name="Jiang Y."/>
            <person name="Adhikari A."/>
            <person name="Zheng C.-J."/>
            <person name="Schuster L."/>
            <person name="Cowan T.M."/>
            <person name="Smanski M.J."/>
            <person name="Chevrette M.G."/>
            <person name="De Carvalho L.P.S."/>
            <person name="Shen B."/>
        </authorList>
    </citation>
    <scope>NUCLEOTIDE SEQUENCE [LARGE SCALE GENOMIC DNA]</scope>
    <source>
        <strain evidence="11 12">NPDC053791</strain>
    </source>
</reference>
<dbReference type="PRINTS" id="PR01036">
    <property type="entry name" value="TCRTETB"/>
</dbReference>